<dbReference type="Proteomes" id="UP001157502">
    <property type="component" value="Chromosome 11"/>
</dbReference>
<reference evidence="1" key="1">
    <citation type="submission" date="2021-05" db="EMBL/GenBank/DDBJ databases">
        <authorList>
            <person name="Pan Q."/>
            <person name="Jouanno E."/>
            <person name="Zahm M."/>
            <person name="Klopp C."/>
            <person name="Cabau C."/>
            <person name="Louis A."/>
            <person name="Berthelot C."/>
            <person name="Parey E."/>
            <person name="Roest Crollius H."/>
            <person name="Montfort J."/>
            <person name="Robinson-Rechavi M."/>
            <person name="Bouchez O."/>
            <person name="Lampietro C."/>
            <person name="Lopez Roques C."/>
            <person name="Donnadieu C."/>
            <person name="Postlethwait J."/>
            <person name="Bobe J."/>
            <person name="Dillon D."/>
            <person name="Chandos A."/>
            <person name="von Hippel F."/>
            <person name="Guiguen Y."/>
        </authorList>
    </citation>
    <scope>NUCLEOTIDE SEQUENCE</scope>
    <source>
        <strain evidence="1">YG-Jan2019</strain>
    </source>
</reference>
<accession>A0ACC2GPJ6</accession>
<organism evidence="1 2">
    <name type="scientific">Dallia pectoralis</name>
    <name type="common">Alaska blackfish</name>
    <dbReference type="NCBI Taxonomy" id="75939"/>
    <lineage>
        <taxon>Eukaryota</taxon>
        <taxon>Metazoa</taxon>
        <taxon>Chordata</taxon>
        <taxon>Craniata</taxon>
        <taxon>Vertebrata</taxon>
        <taxon>Euteleostomi</taxon>
        <taxon>Actinopterygii</taxon>
        <taxon>Neopterygii</taxon>
        <taxon>Teleostei</taxon>
        <taxon>Protacanthopterygii</taxon>
        <taxon>Esociformes</taxon>
        <taxon>Umbridae</taxon>
        <taxon>Dallia</taxon>
    </lineage>
</organism>
<proteinExistence type="predicted"/>
<dbReference type="EMBL" id="CM055738">
    <property type="protein sequence ID" value="KAJ8005333.1"/>
    <property type="molecule type" value="Genomic_DNA"/>
</dbReference>
<protein>
    <submittedName>
        <fullName evidence="1">Uncharacterized protein</fullName>
    </submittedName>
</protein>
<keyword evidence="2" id="KW-1185">Reference proteome</keyword>
<evidence type="ECO:0000313" key="2">
    <source>
        <dbReference type="Proteomes" id="UP001157502"/>
    </source>
</evidence>
<gene>
    <name evidence="1" type="ORF">DPEC_G00145540</name>
</gene>
<evidence type="ECO:0000313" key="1">
    <source>
        <dbReference type="EMBL" id="KAJ8005333.1"/>
    </source>
</evidence>
<name>A0ACC2GPJ6_DALPE</name>
<comment type="caution">
    <text evidence="1">The sequence shown here is derived from an EMBL/GenBank/DDBJ whole genome shotgun (WGS) entry which is preliminary data.</text>
</comment>
<sequence length="115" mass="12190">MLRLLFLGLMLTLQGSADTVDFEPSDGSGNELVDDDEDDRTNKIEESSNGVILGADKTTGETEDGFTTIIIVAAVGLVALSVVAIVATVLIRRHMNNRSPGVYSVPTEQGHKGMA</sequence>